<evidence type="ECO:0000313" key="1">
    <source>
        <dbReference type="EMBL" id="KAL0917638.1"/>
    </source>
</evidence>
<reference evidence="1 2" key="1">
    <citation type="journal article" date="2024" name="Plant Biotechnol. J.">
        <title>Dendrobium thyrsiflorum genome and its molecular insights into genes involved in important horticultural traits.</title>
        <authorList>
            <person name="Chen B."/>
            <person name="Wang J.Y."/>
            <person name="Zheng P.J."/>
            <person name="Li K.L."/>
            <person name="Liang Y.M."/>
            <person name="Chen X.F."/>
            <person name="Zhang C."/>
            <person name="Zhao X."/>
            <person name="He X."/>
            <person name="Zhang G.Q."/>
            <person name="Liu Z.J."/>
            <person name="Xu Q."/>
        </authorList>
    </citation>
    <scope>NUCLEOTIDE SEQUENCE [LARGE SCALE GENOMIC DNA]</scope>
    <source>
        <strain evidence="1">GZMU011</strain>
    </source>
</reference>
<evidence type="ECO:0000313" key="2">
    <source>
        <dbReference type="Proteomes" id="UP001552299"/>
    </source>
</evidence>
<organism evidence="1 2">
    <name type="scientific">Dendrobium thyrsiflorum</name>
    <name type="common">Pinecone-like raceme dendrobium</name>
    <name type="synonym">Orchid</name>
    <dbReference type="NCBI Taxonomy" id="117978"/>
    <lineage>
        <taxon>Eukaryota</taxon>
        <taxon>Viridiplantae</taxon>
        <taxon>Streptophyta</taxon>
        <taxon>Embryophyta</taxon>
        <taxon>Tracheophyta</taxon>
        <taxon>Spermatophyta</taxon>
        <taxon>Magnoliopsida</taxon>
        <taxon>Liliopsida</taxon>
        <taxon>Asparagales</taxon>
        <taxon>Orchidaceae</taxon>
        <taxon>Epidendroideae</taxon>
        <taxon>Malaxideae</taxon>
        <taxon>Dendrobiinae</taxon>
        <taxon>Dendrobium</taxon>
    </lineage>
</organism>
<keyword evidence="2" id="KW-1185">Reference proteome</keyword>
<name>A0ABD0V5H4_DENTH</name>
<protein>
    <submittedName>
        <fullName evidence="1">Uncharacterized protein</fullName>
    </submittedName>
</protein>
<sequence>MFCSTRAESSPMNGTSRSLILMEYLPKAVKICQGSLGSSHNLPGNRWPNFITMDFDKTSDLGEASQITNEANGHLICGCNDIAYCKINGTFGSCSLLHKADDKTKTSSSVGQMSYEDSLLWMAGLAVAFLLGSL</sequence>
<proteinExistence type="predicted"/>
<dbReference type="Proteomes" id="UP001552299">
    <property type="component" value="Unassembled WGS sequence"/>
</dbReference>
<gene>
    <name evidence="1" type="ORF">M5K25_012714</name>
</gene>
<dbReference type="AlphaFoldDB" id="A0ABD0V5H4"/>
<dbReference type="Pfam" id="PF26178">
    <property type="entry name" value="PI-PLC_cat"/>
    <property type="match status" value="1"/>
</dbReference>
<dbReference type="EMBL" id="JANQDX010000010">
    <property type="protein sequence ID" value="KAL0917638.1"/>
    <property type="molecule type" value="Genomic_DNA"/>
</dbReference>
<accession>A0ABD0V5H4</accession>
<comment type="caution">
    <text evidence="1">The sequence shown here is derived from an EMBL/GenBank/DDBJ whole genome shotgun (WGS) entry which is preliminary data.</text>
</comment>